<name>A0A2P5FTX0_TREOI</name>
<keyword evidence="2" id="KW-1185">Reference proteome</keyword>
<dbReference type="AlphaFoldDB" id="A0A2P5FTX0"/>
<sequence>MDEPREIESSLEVDEIDEVRDQVKNLYFDDLSLELEPDEESRSEVILKSLVGHFMTHKQVFNGLLRDALGRIWNPAPGWKMQDVAKYTFIFSFTTRKEVYYILGNRPWSLCNGFLVITEMPNDGLWGSADLSITPL</sequence>
<gene>
    <name evidence="1" type="ORF">TorRG33x02_029970</name>
</gene>
<organism evidence="1 2">
    <name type="scientific">Trema orientale</name>
    <name type="common">Charcoal tree</name>
    <name type="synonym">Celtis orientalis</name>
    <dbReference type="NCBI Taxonomy" id="63057"/>
    <lineage>
        <taxon>Eukaryota</taxon>
        <taxon>Viridiplantae</taxon>
        <taxon>Streptophyta</taxon>
        <taxon>Embryophyta</taxon>
        <taxon>Tracheophyta</taxon>
        <taxon>Spermatophyta</taxon>
        <taxon>Magnoliopsida</taxon>
        <taxon>eudicotyledons</taxon>
        <taxon>Gunneridae</taxon>
        <taxon>Pentapetalae</taxon>
        <taxon>rosids</taxon>
        <taxon>fabids</taxon>
        <taxon>Rosales</taxon>
        <taxon>Cannabaceae</taxon>
        <taxon>Trema</taxon>
    </lineage>
</organism>
<evidence type="ECO:0000313" key="1">
    <source>
        <dbReference type="EMBL" id="POO01243.1"/>
    </source>
</evidence>
<comment type="caution">
    <text evidence="1">The sequence shown here is derived from an EMBL/GenBank/DDBJ whole genome shotgun (WGS) entry which is preliminary data.</text>
</comment>
<dbReference type="OrthoDB" id="1743559at2759"/>
<accession>A0A2P5FTX0</accession>
<evidence type="ECO:0000313" key="2">
    <source>
        <dbReference type="Proteomes" id="UP000237000"/>
    </source>
</evidence>
<dbReference type="EMBL" id="JXTC01000009">
    <property type="protein sequence ID" value="POO01243.1"/>
    <property type="molecule type" value="Genomic_DNA"/>
</dbReference>
<protein>
    <recommendedName>
        <fullName evidence="3">DUF4283 domain-containing protein</fullName>
    </recommendedName>
</protein>
<dbReference type="InParanoid" id="A0A2P5FTX0"/>
<dbReference type="Proteomes" id="UP000237000">
    <property type="component" value="Unassembled WGS sequence"/>
</dbReference>
<reference evidence="2" key="1">
    <citation type="submission" date="2016-06" db="EMBL/GenBank/DDBJ databases">
        <title>Parallel loss of symbiosis genes in relatives of nitrogen-fixing non-legume Parasponia.</title>
        <authorList>
            <person name="Van Velzen R."/>
            <person name="Holmer R."/>
            <person name="Bu F."/>
            <person name="Rutten L."/>
            <person name="Van Zeijl A."/>
            <person name="Liu W."/>
            <person name="Santuari L."/>
            <person name="Cao Q."/>
            <person name="Sharma T."/>
            <person name="Shen D."/>
            <person name="Roswanjaya Y."/>
            <person name="Wardhani T."/>
            <person name="Kalhor M.S."/>
            <person name="Jansen J."/>
            <person name="Van den Hoogen J."/>
            <person name="Gungor B."/>
            <person name="Hartog M."/>
            <person name="Hontelez J."/>
            <person name="Verver J."/>
            <person name="Yang W.-C."/>
            <person name="Schijlen E."/>
            <person name="Repin R."/>
            <person name="Schilthuizen M."/>
            <person name="Schranz E."/>
            <person name="Heidstra R."/>
            <person name="Miyata K."/>
            <person name="Fedorova E."/>
            <person name="Kohlen W."/>
            <person name="Bisseling T."/>
            <person name="Smit S."/>
            <person name="Geurts R."/>
        </authorList>
    </citation>
    <scope>NUCLEOTIDE SEQUENCE [LARGE SCALE GENOMIC DNA]</scope>
    <source>
        <strain evidence="2">cv. RG33-2</strain>
    </source>
</reference>
<evidence type="ECO:0008006" key="3">
    <source>
        <dbReference type="Google" id="ProtNLM"/>
    </source>
</evidence>
<proteinExistence type="predicted"/>